<evidence type="ECO:0000313" key="1">
    <source>
        <dbReference type="EMBL" id="VDP43900.1"/>
    </source>
</evidence>
<dbReference type="AlphaFoldDB" id="A0A183N2S0"/>
<evidence type="ECO:0000313" key="2">
    <source>
        <dbReference type="Proteomes" id="UP000277204"/>
    </source>
</evidence>
<organism evidence="1 2">
    <name type="scientific">Schistosoma margrebowiei</name>
    <dbReference type="NCBI Taxonomy" id="48269"/>
    <lineage>
        <taxon>Eukaryota</taxon>
        <taxon>Metazoa</taxon>
        <taxon>Spiralia</taxon>
        <taxon>Lophotrochozoa</taxon>
        <taxon>Platyhelminthes</taxon>
        <taxon>Trematoda</taxon>
        <taxon>Digenea</taxon>
        <taxon>Strigeidida</taxon>
        <taxon>Schistosomatoidea</taxon>
        <taxon>Schistosomatidae</taxon>
        <taxon>Schistosoma</taxon>
    </lineage>
</organism>
<proteinExistence type="predicted"/>
<protein>
    <submittedName>
        <fullName evidence="1">Uncharacterized protein</fullName>
    </submittedName>
</protein>
<gene>
    <name evidence="1" type="ORF">SMRZ_LOCUS22595</name>
</gene>
<accession>A0A183N2S0</accession>
<sequence>MDLYNTAKKTKYFILTAAFLLLCLSTLGSCYNVSAERFRSWPVFGSSYISDDYLIPLVNLESLDEHKKSFELELVNPLSYSVKVDNLRVFPGELLTDYCSYSQGTSNSTSINDLIDNYAFEPIILHSYDKKSLLKATIDADDVKLIQISSSLWEFDHRKPDQIFYEGSTNDMGFLSPANKFSKLPAALISINEFPNQVLYSRVSLLYLGVMNSPSDSISKPIEVLFLGNQPLEVTSIEANIYDEALSINITEKIIEPHTTIPKTIGIVTLSTAHLSYSYHLSGIITVFTNDKSIYLRIPFFGRLIHGSLTSGVQIVPNYKNENNQQDLPFLFRFMLTNQYDFTLFIWKIDFLTPSHKYLLQVSEYG</sequence>
<name>A0A183N2S0_9TREM</name>
<dbReference type="Proteomes" id="UP000277204">
    <property type="component" value="Unassembled WGS sequence"/>
</dbReference>
<reference evidence="1 2" key="1">
    <citation type="submission" date="2018-11" db="EMBL/GenBank/DDBJ databases">
        <authorList>
            <consortium name="Pathogen Informatics"/>
        </authorList>
    </citation>
    <scope>NUCLEOTIDE SEQUENCE [LARGE SCALE GENOMIC DNA]</scope>
    <source>
        <strain evidence="1 2">Zambia</strain>
    </source>
</reference>
<dbReference type="EMBL" id="UZAI01019246">
    <property type="protein sequence ID" value="VDP43900.1"/>
    <property type="molecule type" value="Genomic_DNA"/>
</dbReference>
<keyword evidence="2" id="KW-1185">Reference proteome</keyword>